<dbReference type="EMBL" id="JBBHLL010000013">
    <property type="protein sequence ID" value="KAK7831585.1"/>
    <property type="molecule type" value="Genomic_DNA"/>
</dbReference>
<keyword evidence="6 7" id="KW-0472">Membrane</keyword>
<dbReference type="Pfam" id="PF00664">
    <property type="entry name" value="ABC_membrane"/>
    <property type="match status" value="1"/>
</dbReference>
<dbReference type="InterPro" id="IPR011527">
    <property type="entry name" value="ABC1_TM_dom"/>
</dbReference>
<comment type="caution">
    <text evidence="9">The sequence shown here is derived from an EMBL/GenBank/DDBJ whole genome shotgun (WGS) entry which is preliminary data.</text>
</comment>
<evidence type="ECO:0000259" key="8">
    <source>
        <dbReference type="PROSITE" id="PS50929"/>
    </source>
</evidence>
<dbReference type="GO" id="GO:0005524">
    <property type="term" value="F:ATP binding"/>
    <property type="evidence" value="ECO:0007669"/>
    <property type="project" value="UniProtKB-KW"/>
</dbReference>
<dbReference type="GO" id="GO:0005886">
    <property type="term" value="C:plasma membrane"/>
    <property type="evidence" value="ECO:0007669"/>
    <property type="project" value="TreeGrafter"/>
</dbReference>
<dbReference type="GO" id="GO:0140359">
    <property type="term" value="F:ABC-type transporter activity"/>
    <property type="evidence" value="ECO:0007669"/>
    <property type="project" value="InterPro"/>
</dbReference>
<dbReference type="PROSITE" id="PS50929">
    <property type="entry name" value="ABC_TM1F"/>
    <property type="match status" value="1"/>
</dbReference>
<evidence type="ECO:0000256" key="7">
    <source>
        <dbReference type="SAM" id="Phobius"/>
    </source>
</evidence>
<dbReference type="SUPFAM" id="SSF90123">
    <property type="entry name" value="ABC transporter transmembrane region"/>
    <property type="match status" value="1"/>
</dbReference>
<evidence type="ECO:0000256" key="6">
    <source>
        <dbReference type="ARBA" id="ARBA00023136"/>
    </source>
</evidence>
<dbReference type="Proteomes" id="UP001488838">
    <property type="component" value="Unassembled WGS sequence"/>
</dbReference>
<gene>
    <name evidence="9" type="ORF">U0070_015097</name>
</gene>
<name>A0AAW0JY05_MYOGA</name>
<dbReference type="AlphaFoldDB" id="A0AAW0JY05"/>
<sequence>METLHEKVTILVTHQLQYLKAASHILILKDTENTQAAQPEESRLEGKIGLKAYKNYFAAGLTAITVLFGIARSLLVFYVLVKASQTLHNRMFESILRAPVLFFDRNPIATAACEENEISGWFFEAMGYLVEH</sequence>
<evidence type="ECO:0000256" key="3">
    <source>
        <dbReference type="ARBA" id="ARBA00022741"/>
    </source>
</evidence>
<reference evidence="9 10" key="1">
    <citation type="journal article" date="2023" name="bioRxiv">
        <title>Conserved and derived expression patterns and positive selection on dental genes reveal complex evolutionary context of ever-growing rodent molars.</title>
        <authorList>
            <person name="Calamari Z.T."/>
            <person name="Song A."/>
            <person name="Cohen E."/>
            <person name="Akter M."/>
            <person name="Roy R.D."/>
            <person name="Hallikas O."/>
            <person name="Christensen M.M."/>
            <person name="Li P."/>
            <person name="Marangoni P."/>
            <person name="Jernvall J."/>
            <person name="Klein O.D."/>
        </authorList>
    </citation>
    <scope>NUCLEOTIDE SEQUENCE [LARGE SCALE GENOMIC DNA]</scope>
    <source>
        <strain evidence="9">V071</strain>
    </source>
</reference>
<evidence type="ECO:0000256" key="2">
    <source>
        <dbReference type="ARBA" id="ARBA00022692"/>
    </source>
</evidence>
<evidence type="ECO:0000256" key="1">
    <source>
        <dbReference type="ARBA" id="ARBA00022448"/>
    </source>
</evidence>
<keyword evidence="2 7" id="KW-0812">Transmembrane</keyword>
<evidence type="ECO:0000313" key="10">
    <source>
        <dbReference type="Proteomes" id="UP001488838"/>
    </source>
</evidence>
<feature type="domain" description="ABC transmembrane type-1" evidence="8">
    <location>
        <begin position="59"/>
        <end position="107"/>
    </location>
</feature>
<accession>A0AAW0JY05</accession>
<dbReference type="InterPro" id="IPR050173">
    <property type="entry name" value="ABC_transporter_C-like"/>
</dbReference>
<keyword evidence="5 7" id="KW-1133">Transmembrane helix</keyword>
<dbReference type="Gene3D" id="1.20.1560.10">
    <property type="entry name" value="ABC transporter type 1, transmembrane domain"/>
    <property type="match status" value="1"/>
</dbReference>
<evidence type="ECO:0000313" key="9">
    <source>
        <dbReference type="EMBL" id="KAK7831585.1"/>
    </source>
</evidence>
<keyword evidence="3" id="KW-0547">Nucleotide-binding</keyword>
<keyword evidence="1" id="KW-0813">Transport</keyword>
<dbReference type="InterPro" id="IPR036640">
    <property type="entry name" value="ABC1_TM_sf"/>
</dbReference>
<dbReference type="PANTHER" id="PTHR24223">
    <property type="entry name" value="ATP-BINDING CASSETTE SUB-FAMILY C"/>
    <property type="match status" value="1"/>
</dbReference>
<keyword evidence="4" id="KW-0067">ATP-binding</keyword>
<proteinExistence type="predicted"/>
<keyword evidence="10" id="KW-1185">Reference proteome</keyword>
<evidence type="ECO:0000256" key="5">
    <source>
        <dbReference type="ARBA" id="ARBA00022989"/>
    </source>
</evidence>
<dbReference type="PANTHER" id="PTHR24223:SF357">
    <property type="entry name" value="ATP-BINDING CASSETTE SUB-FAMILY C MEMBER 4"/>
    <property type="match status" value="1"/>
</dbReference>
<evidence type="ECO:0000256" key="4">
    <source>
        <dbReference type="ARBA" id="ARBA00022840"/>
    </source>
</evidence>
<protein>
    <recommendedName>
        <fullName evidence="8">ABC transmembrane type-1 domain-containing protein</fullName>
    </recommendedName>
</protein>
<feature type="transmembrane region" description="Helical" evidence="7">
    <location>
        <begin position="56"/>
        <end position="81"/>
    </location>
</feature>
<organism evidence="9 10">
    <name type="scientific">Myodes glareolus</name>
    <name type="common">Bank vole</name>
    <name type="synonym">Clethrionomys glareolus</name>
    <dbReference type="NCBI Taxonomy" id="447135"/>
    <lineage>
        <taxon>Eukaryota</taxon>
        <taxon>Metazoa</taxon>
        <taxon>Chordata</taxon>
        <taxon>Craniata</taxon>
        <taxon>Vertebrata</taxon>
        <taxon>Euteleostomi</taxon>
        <taxon>Mammalia</taxon>
        <taxon>Eutheria</taxon>
        <taxon>Euarchontoglires</taxon>
        <taxon>Glires</taxon>
        <taxon>Rodentia</taxon>
        <taxon>Myomorpha</taxon>
        <taxon>Muroidea</taxon>
        <taxon>Cricetidae</taxon>
        <taxon>Arvicolinae</taxon>
        <taxon>Myodes</taxon>
    </lineage>
</organism>